<keyword evidence="3 5" id="KW-1133">Transmembrane helix</keyword>
<feature type="domain" description="ABC transmembrane type-1" evidence="7">
    <location>
        <begin position="32"/>
        <end position="309"/>
    </location>
</feature>
<dbReference type="Proteomes" id="UP000490386">
    <property type="component" value="Unassembled WGS sequence"/>
</dbReference>
<keyword evidence="9" id="KW-1185">Reference proteome</keyword>
<evidence type="ECO:0000313" key="8">
    <source>
        <dbReference type="EMBL" id="KAB1638143.1"/>
    </source>
</evidence>
<evidence type="ECO:0000256" key="2">
    <source>
        <dbReference type="ARBA" id="ARBA00022692"/>
    </source>
</evidence>
<reference evidence="8 9" key="1">
    <citation type="submission" date="2019-09" db="EMBL/GenBank/DDBJ databases">
        <title>Phylogeny of genus Pseudoclavibacter and closely related genus.</title>
        <authorList>
            <person name="Li Y."/>
        </authorList>
    </citation>
    <scope>NUCLEOTIDE SEQUENCE [LARGE SCALE GENOMIC DNA]</scope>
    <source>
        <strain evidence="8 9">THG-MD12</strain>
    </source>
</reference>
<dbReference type="InterPro" id="IPR039421">
    <property type="entry name" value="Type_1_exporter"/>
</dbReference>
<comment type="subcellular location">
    <subcellularLocation>
        <location evidence="1">Cell membrane</location>
        <topology evidence="1">Multi-pass membrane protein</topology>
    </subcellularLocation>
</comment>
<dbReference type="InterPro" id="IPR003439">
    <property type="entry name" value="ABC_transporter-like_ATP-bd"/>
</dbReference>
<evidence type="ECO:0000259" key="7">
    <source>
        <dbReference type="PROSITE" id="PS50929"/>
    </source>
</evidence>
<dbReference type="GO" id="GO:0005524">
    <property type="term" value="F:ATP binding"/>
    <property type="evidence" value="ECO:0007669"/>
    <property type="project" value="UniProtKB-KW"/>
</dbReference>
<name>A0A7J5B2B0_9MICO</name>
<dbReference type="EMBL" id="WBJX01000002">
    <property type="protein sequence ID" value="KAB1638143.1"/>
    <property type="molecule type" value="Genomic_DNA"/>
</dbReference>
<feature type="transmembrane region" description="Helical" evidence="5">
    <location>
        <begin position="251"/>
        <end position="276"/>
    </location>
</feature>
<sequence length="574" mass="59571">MPAAMPAAAQTTGPRRLIVQTALSVKRWLVPATTLFVSHQLCEVAVPVVVGLVIDRGIVDRDLPQLAVWAAVLVGVFVLLAWSYRAGVYFLVNGIQRAHHELRMRVSERSLDPRGFGDRQRPTGELLGIGGSDVQRVAFGGLLFVHPVAELAAVVAAGAVLISIAWPLGLAVILGGPVFLLLLDRFGRHLRSRAEHQQRLTADSASLAANAIAGFRTLTALGATGRASRTYADASERARVAAIATRRAEAWFVAVSSTATGIFVVAIGVIAALLAFQGAITVGQLITVVGVVQVVMGPMEALAVNVGAVWARAGASAKRVLSLLEAPYARDTRAGEQAGPAATVPPAPALAVAGLAGIHLRGLDFAVERGEIVGVVAEAHDAAELVELLGGRIHPPRGTVKVHGLPLDEVDADRLHELVTAAPHAAHTVPGTVAANVVGIGRAASSPGDALAAAAFDDVLEQLPQGIRTPLGGAGRTLSGGQRQRLALARALAAPAPVLVLHEPTGAIDAVTEQHIGERMRTATAGRATVVVSSNPQLLVRADRVLVLRDGMLAAEGTHDELLATHPEYAEAIA</sequence>
<gene>
    <name evidence="8" type="ORF">F8O03_06955</name>
</gene>
<dbReference type="AlphaFoldDB" id="A0A7J5B2B0"/>
<dbReference type="PANTHER" id="PTHR43394:SF1">
    <property type="entry name" value="ATP-BINDING CASSETTE SUB-FAMILY B MEMBER 10, MITOCHONDRIAL"/>
    <property type="match status" value="1"/>
</dbReference>
<evidence type="ECO:0000256" key="3">
    <source>
        <dbReference type="ARBA" id="ARBA00022989"/>
    </source>
</evidence>
<dbReference type="SUPFAM" id="SSF52540">
    <property type="entry name" value="P-loop containing nucleoside triphosphate hydrolases"/>
    <property type="match status" value="1"/>
</dbReference>
<dbReference type="GO" id="GO:0016887">
    <property type="term" value="F:ATP hydrolysis activity"/>
    <property type="evidence" value="ECO:0007669"/>
    <property type="project" value="InterPro"/>
</dbReference>
<dbReference type="InterPro" id="IPR011527">
    <property type="entry name" value="ABC1_TM_dom"/>
</dbReference>
<dbReference type="PROSITE" id="PS50893">
    <property type="entry name" value="ABC_TRANSPORTER_2"/>
    <property type="match status" value="1"/>
</dbReference>
<evidence type="ECO:0000259" key="6">
    <source>
        <dbReference type="PROSITE" id="PS50893"/>
    </source>
</evidence>
<dbReference type="SUPFAM" id="SSF90123">
    <property type="entry name" value="ABC transporter transmembrane region"/>
    <property type="match status" value="1"/>
</dbReference>
<dbReference type="GO" id="GO:0015421">
    <property type="term" value="F:ABC-type oligopeptide transporter activity"/>
    <property type="evidence" value="ECO:0007669"/>
    <property type="project" value="TreeGrafter"/>
</dbReference>
<evidence type="ECO:0000256" key="4">
    <source>
        <dbReference type="ARBA" id="ARBA00023136"/>
    </source>
</evidence>
<dbReference type="OrthoDB" id="4966664at2"/>
<dbReference type="RefSeq" id="WP_151423241.1">
    <property type="nucleotide sequence ID" value="NZ_WBJX01000002.1"/>
</dbReference>
<keyword evidence="4 5" id="KW-0472">Membrane</keyword>
<dbReference type="PROSITE" id="PS50929">
    <property type="entry name" value="ABC_TM1F"/>
    <property type="match status" value="1"/>
</dbReference>
<dbReference type="GO" id="GO:0005886">
    <property type="term" value="C:plasma membrane"/>
    <property type="evidence" value="ECO:0007669"/>
    <property type="project" value="UniProtKB-SubCell"/>
</dbReference>
<accession>A0A7J5B2B0</accession>
<evidence type="ECO:0000256" key="5">
    <source>
        <dbReference type="SAM" id="Phobius"/>
    </source>
</evidence>
<keyword evidence="8" id="KW-0067">ATP-binding</keyword>
<dbReference type="InterPro" id="IPR027417">
    <property type="entry name" value="P-loop_NTPase"/>
</dbReference>
<dbReference type="PANTHER" id="PTHR43394">
    <property type="entry name" value="ATP-DEPENDENT PERMEASE MDL1, MITOCHONDRIAL"/>
    <property type="match status" value="1"/>
</dbReference>
<dbReference type="Pfam" id="PF00005">
    <property type="entry name" value="ABC_tran"/>
    <property type="match status" value="1"/>
</dbReference>
<protein>
    <submittedName>
        <fullName evidence="8">ABC transporter ATP-binding protein</fullName>
    </submittedName>
</protein>
<dbReference type="CDD" id="cd07346">
    <property type="entry name" value="ABC_6TM_exporters"/>
    <property type="match status" value="1"/>
</dbReference>
<dbReference type="Gene3D" id="3.40.50.300">
    <property type="entry name" value="P-loop containing nucleotide triphosphate hydrolases"/>
    <property type="match status" value="1"/>
</dbReference>
<feature type="transmembrane region" description="Helical" evidence="5">
    <location>
        <begin position="66"/>
        <end position="84"/>
    </location>
</feature>
<dbReference type="InterPro" id="IPR036640">
    <property type="entry name" value="ABC1_TM_sf"/>
</dbReference>
<dbReference type="Gene3D" id="1.20.1560.10">
    <property type="entry name" value="ABC transporter type 1, transmembrane domain"/>
    <property type="match status" value="1"/>
</dbReference>
<dbReference type="Pfam" id="PF00664">
    <property type="entry name" value="ABC_membrane"/>
    <property type="match status" value="1"/>
</dbReference>
<organism evidence="8 9">
    <name type="scientific">Pseudoclavibacter terrae</name>
    <dbReference type="NCBI Taxonomy" id="1530195"/>
    <lineage>
        <taxon>Bacteria</taxon>
        <taxon>Bacillati</taxon>
        <taxon>Actinomycetota</taxon>
        <taxon>Actinomycetes</taxon>
        <taxon>Micrococcales</taxon>
        <taxon>Microbacteriaceae</taxon>
        <taxon>Pseudoclavibacter</taxon>
    </lineage>
</organism>
<keyword evidence="2 5" id="KW-0812">Transmembrane</keyword>
<keyword evidence="8" id="KW-0547">Nucleotide-binding</keyword>
<dbReference type="PROSITE" id="PS00211">
    <property type="entry name" value="ABC_TRANSPORTER_1"/>
    <property type="match status" value="1"/>
</dbReference>
<feature type="domain" description="ABC transporter" evidence="6">
    <location>
        <begin position="344"/>
        <end position="572"/>
    </location>
</feature>
<evidence type="ECO:0000313" key="9">
    <source>
        <dbReference type="Proteomes" id="UP000490386"/>
    </source>
</evidence>
<proteinExistence type="predicted"/>
<evidence type="ECO:0000256" key="1">
    <source>
        <dbReference type="ARBA" id="ARBA00004651"/>
    </source>
</evidence>
<dbReference type="InterPro" id="IPR017871">
    <property type="entry name" value="ABC_transporter-like_CS"/>
</dbReference>
<comment type="caution">
    <text evidence="8">The sequence shown here is derived from an EMBL/GenBank/DDBJ whole genome shotgun (WGS) entry which is preliminary data.</text>
</comment>
<feature type="transmembrane region" description="Helical" evidence="5">
    <location>
        <begin position="151"/>
        <end position="183"/>
    </location>
</feature>